<dbReference type="FunFam" id="2.30.30.40:FF:000048">
    <property type="entry name" value="Chemotaxis protein CheA, putative"/>
    <property type="match status" value="1"/>
</dbReference>
<dbReference type="InterPro" id="IPR004105">
    <property type="entry name" value="CheA-like_dim"/>
</dbReference>
<dbReference type="PRINTS" id="PR00344">
    <property type="entry name" value="BCTRLSENSOR"/>
</dbReference>
<dbReference type="Gene3D" id="1.10.287.560">
    <property type="entry name" value="Histidine kinase CheA-like, homodimeric domain"/>
    <property type="match status" value="1"/>
</dbReference>
<evidence type="ECO:0000256" key="4">
    <source>
        <dbReference type="ARBA" id="ARBA00022500"/>
    </source>
</evidence>
<dbReference type="PROSITE" id="PS50851">
    <property type="entry name" value="CHEW"/>
    <property type="match status" value="1"/>
</dbReference>
<comment type="catalytic activity">
    <reaction evidence="1">
        <text>ATP + protein L-histidine = ADP + protein N-phospho-L-histidine.</text>
        <dbReference type="EC" id="2.7.13.3"/>
    </reaction>
</comment>
<reference evidence="16" key="1">
    <citation type="journal article" date="2020" name="Biotechnol. Biofuels">
        <title>New insights from the biogas microbiome by comprehensive genome-resolved metagenomics of nearly 1600 species originating from multiple anaerobic digesters.</title>
        <authorList>
            <person name="Campanaro S."/>
            <person name="Treu L."/>
            <person name="Rodriguez-R L.M."/>
            <person name="Kovalovszki A."/>
            <person name="Ziels R.M."/>
            <person name="Maus I."/>
            <person name="Zhu X."/>
            <person name="Kougias P.G."/>
            <person name="Basile A."/>
            <person name="Luo G."/>
            <person name="Schluter A."/>
            <person name="Konstantinidis K.T."/>
            <person name="Angelidaki I."/>
        </authorList>
    </citation>
    <scope>NUCLEOTIDE SEQUENCE</scope>
    <source>
        <strain evidence="16">AS06rmzACSIP_7</strain>
    </source>
</reference>
<dbReference type="Gene3D" id="2.30.30.40">
    <property type="entry name" value="SH3 Domains"/>
    <property type="match status" value="1"/>
</dbReference>
<dbReference type="Pfam" id="PF02518">
    <property type="entry name" value="HATPase_c"/>
    <property type="match status" value="1"/>
</dbReference>
<evidence type="ECO:0000256" key="7">
    <source>
        <dbReference type="ARBA" id="ARBA00022741"/>
    </source>
</evidence>
<dbReference type="InterPro" id="IPR037006">
    <property type="entry name" value="CheA-like_homodim_sf"/>
</dbReference>
<dbReference type="CDD" id="cd00088">
    <property type="entry name" value="HPT"/>
    <property type="match status" value="1"/>
</dbReference>
<dbReference type="Gene3D" id="1.20.120.160">
    <property type="entry name" value="HPT domain"/>
    <property type="match status" value="1"/>
</dbReference>
<dbReference type="GO" id="GO:0006935">
    <property type="term" value="P:chemotaxis"/>
    <property type="evidence" value="ECO:0007669"/>
    <property type="project" value="UniProtKB-KW"/>
</dbReference>
<comment type="caution">
    <text evidence="16">The sequence shown here is derived from an EMBL/GenBank/DDBJ whole genome shotgun (WGS) entry which is preliminary data.</text>
</comment>
<gene>
    <name evidence="16" type="ORF">GXY80_10980</name>
</gene>
<dbReference type="InterPro" id="IPR037257">
    <property type="entry name" value="T2SS_E_N_sf"/>
</dbReference>
<dbReference type="PANTHER" id="PTHR43395">
    <property type="entry name" value="SENSOR HISTIDINE KINASE CHEA"/>
    <property type="match status" value="1"/>
</dbReference>
<organism evidence="16 17">
    <name type="scientific">Syntrophorhabdus aromaticivorans</name>
    <dbReference type="NCBI Taxonomy" id="328301"/>
    <lineage>
        <taxon>Bacteria</taxon>
        <taxon>Pseudomonadati</taxon>
        <taxon>Thermodesulfobacteriota</taxon>
        <taxon>Syntrophorhabdia</taxon>
        <taxon>Syntrophorhabdales</taxon>
        <taxon>Syntrophorhabdaceae</taxon>
        <taxon>Syntrophorhabdus</taxon>
    </lineage>
</organism>
<evidence type="ECO:0000256" key="9">
    <source>
        <dbReference type="ARBA" id="ARBA00022840"/>
    </source>
</evidence>
<evidence type="ECO:0000259" key="14">
    <source>
        <dbReference type="PROSITE" id="PS50851"/>
    </source>
</evidence>
<dbReference type="SMART" id="SM00260">
    <property type="entry name" value="CheW"/>
    <property type="match status" value="1"/>
</dbReference>
<dbReference type="PROSITE" id="PS50109">
    <property type="entry name" value="HIS_KIN"/>
    <property type="match status" value="1"/>
</dbReference>
<dbReference type="SUPFAM" id="SSF47384">
    <property type="entry name" value="Homodimeric domain of signal transducing histidine kinase"/>
    <property type="match status" value="1"/>
</dbReference>
<dbReference type="Pfam" id="PF02895">
    <property type="entry name" value="H-kinase_dim"/>
    <property type="match status" value="1"/>
</dbReference>
<dbReference type="SMART" id="SM01231">
    <property type="entry name" value="H-kinase_dim"/>
    <property type="match status" value="1"/>
</dbReference>
<dbReference type="InterPro" id="IPR004358">
    <property type="entry name" value="Sig_transdc_His_kin-like_C"/>
</dbReference>
<evidence type="ECO:0000313" key="17">
    <source>
        <dbReference type="Proteomes" id="UP000777265"/>
    </source>
</evidence>
<evidence type="ECO:0000259" key="13">
    <source>
        <dbReference type="PROSITE" id="PS50109"/>
    </source>
</evidence>
<dbReference type="InterPro" id="IPR036641">
    <property type="entry name" value="HPT_dom_sf"/>
</dbReference>
<evidence type="ECO:0000256" key="11">
    <source>
        <dbReference type="ARBA" id="ARBA00035100"/>
    </source>
</evidence>
<dbReference type="SUPFAM" id="SSF160246">
    <property type="entry name" value="EspE N-terminal domain-like"/>
    <property type="match status" value="1"/>
</dbReference>
<dbReference type="GO" id="GO:0000155">
    <property type="term" value="F:phosphorelay sensor kinase activity"/>
    <property type="evidence" value="ECO:0007669"/>
    <property type="project" value="InterPro"/>
</dbReference>
<dbReference type="Pfam" id="PF01584">
    <property type="entry name" value="CheW"/>
    <property type="match status" value="1"/>
</dbReference>
<keyword evidence="6" id="KW-0808">Transferase</keyword>
<dbReference type="InterPro" id="IPR003594">
    <property type="entry name" value="HATPase_dom"/>
</dbReference>
<reference evidence="16" key="2">
    <citation type="submission" date="2020-01" db="EMBL/GenBank/DDBJ databases">
        <authorList>
            <person name="Campanaro S."/>
        </authorList>
    </citation>
    <scope>NUCLEOTIDE SEQUENCE</scope>
    <source>
        <strain evidence="16">AS06rmzACSIP_7</strain>
    </source>
</reference>
<dbReference type="SMART" id="SM00387">
    <property type="entry name" value="HATPase_c"/>
    <property type="match status" value="1"/>
</dbReference>
<evidence type="ECO:0000256" key="1">
    <source>
        <dbReference type="ARBA" id="ARBA00000085"/>
    </source>
</evidence>
<dbReference type="SUPFAM" id="SSF47226">
    <property type="entry name" value="Histidine-containing phosphotransfer domain, HPT domain"/>
    <property type="match status" value="1"/>
</dbReference>
<dbReference type="CDD" id="cd16916">
    <property type="entry name" value="HATPase_CheA-like"/>
    <property type="match status" value="1"/>
</dbReference>
<evidence type="ECO:0000256" key="6">
    <source>
        <dbReference type="ARBA" id="ARBA00022679"/>
    </source>
</evidence>
<dbReference type="InterPro" id="IPR005467">
    <property type="entry name" value="His_kinase_dom"/>
</dbReference>
<name>A0A971S1D5_9BACT</name>
<feature type="domain" description="Histidine kinase" evidence="13">
    <location>
        <begin position="351"/>
        <end position="554"/>
    </location>
</feature>
<dbReference type="InterPro" id="IPR036890">
    <property type="entry name" value="HATPase_C_sf"/>
</dbReference>
<accession>A0A971S1D5</accession>
<evidence type="ECO:0000256" key="10">
    <source>
        <dbReference type="ARBA" id="ARBA00023012"/>
    </source>
</evidence>
<dbReference type="CDD" id="cd00731">
    <property type="entry name" value="CheA_reg"/>
    <property type="match status" value="1"/>
</dbReference>
<dbReference type="PANTHER" id="PTHR43395:SF10">
    <property type="entry name" value="CHEMOTAXIS PROTEIN CHEA"/>
    <property type="match status" value="1"/>
</dbReference>
<keyword evidence="7" id="KW-0547">Nucleotide-binding</keyword>
<dbReference type="PROSITE" id="PS50894">
    <property type="entry name" value="HPT"/>
    <property type="match status" value="1"/>
</dbReference>
<evidence type="ECO:0000256" key="12">
    <source>
        <dbReference type="PROSITE-ProRule" id="PRU00110"/>
    </source>
</evidence>
<dbReference type="AlphaFoldDB" id="A0A971S1D5"/>
<dbReference type="EC" id="2.7.13.3" evidence="2"/>
<keyword evidence="10" id="KW-0902">Two-component regulatory system</keyword>
<feature type="domain" description="HPt" evidence="15">
    <location>
        <begin position="1"/>
        <end position="102"/>
    </location>
</feature>
<dbReference type="InterPro" id="IPR008207">
    <property type="entry name" value="Sig_transdc_His_kin_Hpt_dom"/>
</dbReference>
<protein>
    <recommendedName>
        <fullName evidence="3">Chemotaxis protein CheA</fullName>
        <ecNumber evidence="2">2.7.13.3</ecNumber>
    </recommendedName>
</protein>
<evidence type="ECO:0000313" key="16">
    <source>
        <dbReference type="EMBL" id="NLW35986.1"/>
    </source>
</evidence>
<comment type="function">
    <text evidence="11">Involved in the transmission of sensory signals from the chemoreceptors to the flagellar motors. CheA is autophosphorylated; it can transfer its phosphate group to either CheB or CheY.</text>
</comment>
<evidence type="ECO:0000256" key="8">
    <source>
        <dbReference type="ARBA" id="ARBA00022777"/>
    </source>
</evidence>
<dbReference type="SUPFAM" id="SSF55874">
    <property type="entry name" value="ATPase domain of HSP90 chaperone/DNA topoisomerase II/histidine kinase"/>
    <property type="match status" value="1"/>
</dbReference>
<dbReference type="SUPFAM" id="SSF50341">
    <property type="entry name" value="CheW-like"/>
    <property type="match status" value="1"/>
</dbReference>
<dbReference type="SMART" id="SM00073">
    <property type="entry name" value="HPT"/>
    <property type="match status" value="1"/>
</dbReference>
<keyword evidence="5 12" id="KW-0597">Phosphoprotein</keyword>
<dbReference type="InterPro" id="IPR036061">
    <property type="entry name" value="CheW-like_dom_sf"/>
</dbReference>
<feature type="domain" description="CheW-like" evidence="14">
    <location>
        <begin position="556"/>
        <end position="686"/>
    </location>
</feature>
<dbReference type="InterPro" id="IPR002545">
    <property type="entry name" value="CheW-lke_dom"/>
</dbReference>
<dbReference type="EMBL" id="JAAYEE010000197">
    <property type="protein sequence ID" value="NLW35986.1"/>
    <property type="molecule type" value="Genomic_DNA"/>
</dbReference>
<dbReference type="FunFam" id="3.30.565.10:FF:000016">
    <property type="entry name" value="Chemotaxis protein CheA, putative"/>
    <property type="match status" value="1"/>
</dbReference>
<evidence type="ECO:0000256" key="3">
    <source>
        <dbReference type="ARBA" id="ARBA00021495"/>
    </source>
</evidence>
<evidence type="ECO:0000256" key="2">
    <source>
        <dbReference type="ARBA" id="ARBA00012438"/>
    </source>
</evidence>
<dbReference type="InterPro" id="IPR051315">
    <property type="entry name" value="Bact_Chemotaxis_CheA"/>
</dbReference>
<dbReference type="GO" id="GO:0005524">
    <property type="term" value="F:ATP binding"/>
    <property type="evidence" value="ECO:0007669"/>
    <property type="project" value="UniProtKB-KW"/>
</dbReference>
<feature type="modified residue" description="Phosphohistidine" evidence="12">
    <location>
        <position position="45"/>
    </location>
</feature>
<keyword evidence="4" id="KW-0145">Chemotaxis</keyword>
<keyword evidence="9" id="KW-0067">ATP-binding</keyword>
<dbReference type="InterPro" id="IPR036097">
    <property type="entry name" value="HisK_dim/P_sf"/>
</dbReference>
<dbReference type="Proteomes" id="UP000777265">
    <property type="component" value="Unassembled WGS sequence"/>
</dbReference>
<evidence type="ECO:0000256" key="5">
    <source>
        <dbReference type="ARBA" id="ARBA00022553"/>
    </source>
</evidence>
<keyword evidence="8" id="KW-0418">Kinase</keyword>
<evidence type="ECO:0000259" key="15">
    <source>
        <dbReference type="PROSITE" id="PS50894"/>
    </source>
</evidence>
<dbReference type="Gene3D" id="3.30.565.10">
    <property type="entry name" value="Histidine kinase-like ATPase, C-terminal domain"/>
    <property type="match status" value="1"/>
</dbReference>
<dbReference type="GO" id="GO:0005737">
    <property type="term" value="C:cytoplasm"/>
    <property type="evidence" value="ECO:0007669"/>
    <property type="project" value="InterPro"/>
</dbReference>
<proteinExistence type="predicted"/>
<sequence>MSDIHREAYREEAYELLADLETSLLELERSPDDQELVGRVFRAMHTIKGSGSMFGFDDIANFTHEIETVFDLVRNGEISVTKMLIDLTLHSRDCIRMMLEEKEDDEDRISLIRSAFQELLSGAGTATHDQGVATSPGSSPDNPVTYRIRFLPNRDIFAFGTNPIPLLNELRGLGTCSVMAQLDSIPPLEECDPEVCYTSWDIVLTTDSTIDSIKDVFIFVEDQAGLTIDAVDEKLVGDDAHEKMIGEILVERGDVTGEDLARALGEQKMIGEILVNEGLVSPGKVQAALLEQEQVKKVKEKQKRQESVSSIRVPAERLDKLVDLVGELVTVQARLTQKAGMENDPDLLLISEQVQRLTDELRDNTMSIRMLPIGTTFGRFKRLVRDLSGELGKEIELITEGAETELDKTVIERLNDPLVHIIRNSIDHGIEHPAVREAYGKPRTGVIHLSAQYAGANVLIKIKDDGFGLDTDTIRTKAIEKGLMAHDAELSDKDIFAMIFAPGFSTAKEVTSISGRGVGMDVVKKTIDALRGSIEVDSEKEKGTTVTLKLPLTLAIIDGLMVKVGEGYFVLPLSAVEECIELSHEDLHRTNGQHLVDLRGQLVPYIRLRESFGIEGQRPELEQVVITEAGGHKMGFTVDQVIGEHQTVIKSLSKVYKNVDGVSGATIMGDGNVALILDVNRLAQTA</sequence>
<dbReference type="Pfam" id="PF01627">
    <property type="entry name" value="Hpt"/>
    <property type="match status" value="1"/>
</dbReference>